<reference evidence="1 2" key="2">
    <citation type="submission" date="2018-11" db="EMBL/GenBank/DDBJ databases">
        <authorList>
            <consortium name="Pathogen Informatics"/>
        </authorList>
    </citation>
    <scope>NUCLEOTIDE SEQUENCE [LARGE SCALE GENOMIC DNA]</scope>
</reference>
<dbReference type="OrthoDB" id="47007at2759"/>
<keyword evidence="2" id="KW-1185">Reference proteome</keyword>
<organism evidence="3">
    <name type="scientific">Anisakis simplex</name>
    <name type="common">Herring worm</name>
    <dbReference type="NCBI Taxonomy" id="6269"/>
    <lineage>
        <taxon>Eukaryota</taxon>
        <taxon>Metazoa</taxon>
        <taxon>Ecdysozoa</taxon>
        <taxon>Nematoda</taxon>
        <taxon>Chromadorea</taxon>
        <taxon>Rhabditida</taxon>
        <taxon>Spirurina</taxon>
        <taxon>Ascaridomorpha</taxon>
        <taxon>Ascaridoidea</taxon>
        <taxon>Anisakidae</taxon>
        <taxon>Anisakis</taxon>
        <taxon>Anisakis simplex complex</taxon>
    </lineage>
</organism>
<protein>
    <submittedName>
        <fullName evidence="3">Mu-transpos_C domain-containing protein</fullName>
    </submittedName>
</protein>
<reference evidence="3" key="1">
    <citation type="submission" date="2017-02" db="UniProtKB">
        <authorList>
            <consortium name="WormBaseParasite"/>
        </authorList>
    </citation>
    <scope>IDENTIFICATION</scope>
</reference>
<evidence type="ECO:0000313" key="2">
    <source>
        <dbReference type="Proteomes" id="UP000267096"/>
    </source>
</evidence>
<gene>
    <name evidence="1" type="ORF">ASIM_LOCUS4060</name>
</gene>
<proteinExistence type="predicted"/>
<name>A0A0M3J9H6_ANISI</name>
<dbReference type="Proteomes" id="UP000267096">
    <property type="component" value="Unassembled WGS sequence"/>
</dbReference>
<dbReference type="AlphaFoldDB" id="A0A0M3J9H6"/>
<sequence>MVPHLDIVRSPTELPVQLSFLVDTTRVAVSDLSTDNLGNNGQWNASQGRRMTMRKFFYNREKLRCVEGEHDFVITRKTYVHPNAIPDGSVRKIIWQLSSEHGYSRYALVTYDIGQNAMVAALPHGNARVKLEAYQRKEPSMLAELKIRREDERMKREYDTRKRPIMDPEAEELLAVQSASKQMKRSSSVGPSSSIALYEDEGLDVEVTGDYPVTHEEMVSSHSLLSLLL</sequence>
<dbReference type="WBParaSite" id="ASIM_0000424101-mRNA-1">
    <property type="protein sequence ID" value="ASIM_0000424101-mRNA-1"/>
    <property type="gene ID" value="ASIM_0000424101"/>
</dbReference>
<evidence type="ECO:0000313" key="3">
    <source>
        <dbReference type="WBParaSite" id="ASIM_0000424101-mRNA-1"/>
    </source>
</evidence>
<evidence type="ECO:0000313" key="1">
    <source>
        <dbReference type="EMBL" id="VDK22992.1"/>
    </source>
</evidence>
<dbReference type="EMBL" id="UYRR01006806">
    <property type="protein sequence ID" value="VDK22992.1"/>
    <property type="molecule type" value="Genomic_DNA"/>
</dbReference>
<accession>A0A0M3J9H6</accession>